<dbReference type="InterPro" id="IPR015021">
    <property type="entry name" value="C11orf54_DUF1907"/>
</dbReference>
<organism evidence="8 9">
    <name type="scientific">Dreissena polymorpha</name>
    <name type="common">Zebra mussel</name>
    <name type="synonym">Mytilus polymorpha</name>
    <dbReference type="NCBI Taxonomy" id="45954"/>
    <lineage>
        <taxon>Eukaryota</taxon>
        <taxon>Metazoa</taxon>
        <taxon>Spiralia</taxon>
        <taxon>Lophotrochozoa</taxon>
        <taxon>Mollusca</taxon>
        <taxon>Bivalvia</taxon>
        <taxon>Autobranchia</taxon>
        <taxon>Heteroconchia</taxon>
        <taxon>Euheterodonta</taxon>
        <taxon>Imparidentia</taxon>
        <taxon>Neoheterodontei</taxon>
        <taxon>Myida</taxon>
        <taxon>Dreissenoidea</taxon>
        <taxon>Dreissenidae</taxon>
        <taxon>Dreissena</taxon>
    </lineage>
</organism>
<dbReference type="GO" id="GO:0016788">
    <property type="term" value="F:hydrolase activity, acting on ester bonds"/>
    <property type="evidence" value="ECO:0007669"/>
    <property type="project" value="TreeGrafter"/>
</dbReference>
<dbReference type="Pfam" id="PF08925">
    <property type="entry name" value="DUF1907"/>
    <property type="match status" value="1"/>
</dbReference>
<dbReference type="AlphaFoldDB" id="A0A9D4QV93"/>
<name>A0A9D4QV93_DREPO</name>
<dbReference type="SUPFAM" id="SSF117856">
    <property type="entry name" value="AF0104/ALDC/Ptd012-like"/>
    <property type="match status" value="1"/>
</dbReference>
<reference evidence="8" key="1">
    <citation type="journal article" date="2019" name="bioRxiv">
        <title>The Genome of the Zebra Mussel, Dreissena polymorpha: A Resource for Invasive Species Research.</title>
        <authorList>
            <person name="McCartney M.A."/>
            <person name="Auch B."/>
            <person name="Kono T."/>
            <person name="Mallez S."/>
            <person name="Zhang Y."/>
            <person name="Obille A."/>
            <person name="Becker A."/>
            <person name="Abrahante J.E."/>
            <person name="Garbe J."/>
            <person name="Badalamenti J.P."/>
            <person name="Herman A."/>
            <person name="Mangelson H."/>
            <person name="Liachko I."/>
            <person name="Sullivan S."/>
            <person name="Sone E.D."/>
            <person name="Koren S."/>
            <person name="Silverstein K.A.T."/>
            <person name="Beckman K.B."/>
            <person name="Gohl D.M."/>
        </authorList>
    </citation>
    <scope>NUCLEOTIDE SEQUENCE</scope>
    <source>
        <strain evidence="8">Duluth1</strain>
        <tissue evidence="8">Whole animal</tissue>
    </source>
</reference>
<keyword evidence="6" id="KW-0539">Nucleus</keyword>
<evidence type="ECO:0000259" key="7">
    <source>
        <dbReference type="Pfam" id="PF08925"/>
    </source>
</evidence>
<sequence length="60" mass="6431">MSTVLQEGLSKNFASVHVSIVECPDLTSAPFNLSAPGLCGNARLVDISCPSYLFPYAQRD</sequence>
<feature type="domain" description="DUF1907" evidence="7">
    <location>
        <begin position="5"/>
        <end position="60"/>
    </location>
</feature>
<dbReference type="GO" id="GO:0008270">
    <property type="term" value="F:zinc ion binding"/>
    <property type="evidence" value="ECO:0007669"/>
    <property type="project" value="TreeGrafter"/>
</dbReference>
<comment type="subunit">
    <text evidence="2">Monomer.</text>
</comment>
<evidence type="ECO:0000313" key="8">
    <source>
        <dbReference type="EMBL" id="KAH3844921.1"/>
    </source>
</evidence>
<accession>A0A9D4QV93</accession>
<protein>
    <recommendedName>
        <fullName evidence="7">DUF1907 domain-containing protein</fullName>
    </recommendedName>
</protein>
<keyword evidence="9" id="KW-1185">Reference proteome</keyword>
<keyword evidence="5" id="KW-0862">Zinc</keyword>
<evidence type="ECO:0000256" key="4">
    <source>
        <dbReference type="ARBA" id="ARBA00022801"/>
    </source>
</evidence>
<keyword evidence="3" id="KW-0479">Metal-binding</keyword>
<reference evidence="8" key="2">
    <citation type="submission" date="2020-11" db="EMBL/GenBank/DDBJ databases">
        <authorList>
            <person name="McCartney M.A."/>
            <person name="Auch B."/>
            <person name="Kono T."/>
            <person name="Mallez S."/>
            <person name="Becker A."/>
            <person name="Gohl D.M."/>
            <person name="Silverstein K.A.T."/>
            <person name="Koren S."/>
            <person name="Bechman K.B."/>
            <person name="Herman A."/>
            <person name="Abrahante J.E."/>
            <person name="Garbe J."/>
        </authorList>
    </citation>
    <scope>NUCLEOTIDE SEQUENCE</scope>
    <source>
        <strain evidence="8">Duluth1</strain>
        <tissue evidence="8">Whole animal</tissue>
    </source>
</reference>
<evidence type="ECO:0000256" key="6">
    <source>
        <dbReference type="ARBA" id="ARBA00023242"/>
    </source>
</evidence>
<keyword evidence="4" id="KW-0378">Hydrolase</keyword>
<evidence type="ECO:0000256" key="3">
    <source>
        <dbReference type="ARBA" id="ARBA00022723"/>
    </source>
</evidence>
<comment type="caution">
    <text evidence="8">The sequence shown here is derived from an EMBL/GenBank/DDBJ whole genome shotgun (WGS) entry which is preliminary data.</text>
</comment>
<proteinExistence type="predicted"/>
<comment type="subcellular location">
    <subcellularLocation>
        <location evidence="1">Nucleus</location>
    </subcellularLocation>
</comment>
<dbReference type="GO" id="GO:0005634">
    <property type="term" value="C:nucleus"/>
    <property type="evidence" value="ECO:0007669"/>
    <property type="project" value="UniProtKB-SubCell"/>
</dbReference>
<dbReference type="PANTHER" id="PTHR13204:SF1">
    <property type="entry name" value="ESTER HYDROLASE C11ORF54"/>
    <property type="match status" value="1"/>
</dbReference>
<evidence type="ECO:0000256" key="1">
    <source>
        <dbReference type="ARBA" id="ARBA00004123"/>
    </source>
</evidence>
<dbReference type="Proteomes" id="UP000828390">
    <property type="component" value="Unassembled WGS sequence"/>
</dbReference>
<dbReference type="PANTHER" id="PTHR13204">
    <property type="entry name" value="PTD012 PROTEIN"/>
    <property type="match status" value="1"/>
</dbReference>
<evidence type="ECO:0000313" key="9">
    <source>
        <dbReference type="Proteomes" id="UP000828390"/>
    </source>
</evidence>
<evidence type="ECO:0000256" key="2">
    <source>
        <dbReference type="ARBA" id="ARBA00011245"/>
    </source>
</evidence>
<evidence type="ECO:0000256" key="5">
    <source>
        <dbReference type="ARBA" id="ARBA00022833"/>
    </source>
</evidence>
<dbReference type="EMBL" id="JAIWYP010000003">
    <property type="protein sequence ID" value="KAH3844921.1"/>
    <property type="molecule type" value="Genomic_DNA"/>
</dbReference>
<gene>
    <name evidence="8" type="ORF">DPMN_087187</name>
</gene>